<evidence type="ECO:0000313" key="3">
    <source>
        <dbReference type="Proteomes" id="UP000054564"/>
    </source>
</evidence>
<proteinExistence type="predicted"/>
<feature type="compositionally biased region" description="Basic and acidic residues" evidence="1">
    <location>
        <begin position="150"/>
        <end position="165"/>
    </location>
</feature>
<sequence>MRYRRYTFVIFHPAVIAACNALDDLTHPQNIDLLGWGTQYAYTTSNGLLDHSTARSTARESYANEVSGSDASVSSPPVHSLPNFPLAIAWPTSPGSIDEFWAWRTGFDMASLANSPPASPDEPSVESGLLHKTAPQLRVNHSNKASPIKKTRESTHKFQKLRQEEVESQLSGEPPFEKYELSSEKTKPAGKTRRGPARMSSTTERSERLRLKFERNRERRIIYELKDPEKMLKMADRILNKPTGRAENDGLPRVKFGRTAFASEMYSDGLEEHVLFPIFNIMKLSEGGRIRVSESEFQDFVALRYVPLRYYTKAQNTQEYGPLWTVEMHKLTKYQQLWRKYWDRLDWEACTKQIELFRFRELFPLYLFYVEMINAIVPRSNVQELDEEKELLLAVTTYIKYAQKATVFLREHISVRVKDLDRNSAEAADLEFYTYISNCDYRSKRTRTILWVFLDVWMQNNRPTFFSRHQTNTGMFSLGGRRFFNDMFLFSFPNLTRYYKKLDDSKLNSKTSGIIN</sequence>
<dbReference type="Proteomes" id="UP000054564">
    <property type="component" value="Unassembled WGS sequence"/>
</dbReference>
<dbReference type="PROSITE" id="PS51257">
    <property type="entry name" value="PROKAR_LIPOPROTEIN"/>
    <property type="match status" value="1"/>
</dbReference>
<feature type="compositionally biased region" description="Basic and acidic residues" evidence="1">
    <location>
        <begin position="175"/>
        <end position="187"/>
    </location>
</feature>
<dbReference type="AlphaFoldDB" id="A0A0L0UTK0"/>
<dbReference type="OrthoDB" id="2498043at2759"/>
<feature type="region of interest" description="Disordered" evidence="1">
    <location>
        <begin position="113"/>
        <end position="208"/>
    </location>
</feature>
<reference evidence="3" key="1">
    <citation type="submission" date="2014-03" db="EMBL/GenBank/DDBJ databases">
        <title>The Genome Sequence of Puccinia striiformis f. sp. tritici PST-78.</title>
        <authorList>
            <consortium name="The Broad Institute Genome Sequencing Platform"/>
            <person name="Cuomo C."/>
            <person name="Hulbert S."/>
            <person name="Chen X."/>
            <person name="Walker B."/>
            <person name="Young S.K."/>
            <person name="Zeng Q."/>
            <person name="Gargeya S."/>
            <person name="Fitzgerald M."/>
            <person name="Haas B."/>
            <person name="Abouelleil A."/>
            <person name="Alvarado L."/>
            <person name="Arachchi H.M."/>
            <person name="Berlin A.M."/>
            <person name="Chapman S.B."/>
            <person name="Goldberg J."/>
            <person name="Griggs A."/>
            <person name="Gujja S."/>
            <person name="Hansen M."/>
            <person name="Howarth C."/>
            <person name="Imamovic A."/>
            <person name="Larimer J."/>
            <person name="McCowan C."/>
            <person name="Montmayeur A."/>
            <person name="Murphy C."/>
            <person name="Neiman D."/>
            <person name="Pearson M."/>
            <person name="Priest M."/>
            <person name="Roberts A."/>
            <person name="Saif S."/>
            <person name="Shea T."/>
            <person name="Sisk P."/>
            <person name="Sykes S."/>
            <person name="Wortman J."/>
            <person name="Nusbaum C."/>
            <person name="Birren B."/>
        </authorList>
    </citation>
    <scope>NUCLEOTIDE SEQUENCE [LARGE SCALE GENOMIC DNA]</scope>
    <source>
        <strain evidence="3">race PST-78</strain>
    </source>
</reference>
<accession>A0A0L0UTK0</accession>
<evidence type="ECO:0000256" key="1">
    <source>
        <dbReference type="SAM" id="MobiDB-lite"/>
    </source>
</evidence>
<organism evidence="2 3">
    <name type="scientific">Puccinia striiformis f. sp. tritici PST-78</name>
    <dbReference type="NCBI Taxonomy" id="1165861"/>
    <lineage>
        <taxon>Eukaryota</taxon>
        <taxon>Fungi</taxon>
        <taxon>Dikarya</taxon>
        <taxon>Basidiomycota</taxon>
        <taxon>Pucciniomycotina</taxon>
        <taxon>Pucciniomycetes</taxon>
        <taxon>Pucciniales</taxon>
        <taxon>Pucciniaceae</taxon>
        <taxon>Puccinia</taxon>
    </lineage>
</organism>
<gene>
    <name evidence="2" type="ORF">PSTG_16143</name>
</gene>
<name>A0A0L0UTK0_9BASI</name>
<keyword evidence="3" id="KW-1185">Reference proteome</keyword>
<protein>
    <submittedName>
        <fullName evidence="2">Uncharacterized protein</fullName>
    </submittedName>
</protein>
<evidence type="ECO:0000313" key="2">
    <source>
        <dbReference type="EMBL" id="KNE90397.1"/>
    </source>
</evidence>
<dbReference type="EMBL" id="AJIL01000258">
    <property type="protein sequence ID" value="KNE90397.1"/>
    <property type="molecule type" value="Genomic_DNA"/>
</dbReference>
<comment type="caution">
    <text evidence="2">The sequence shown here is derived from an EMBL/GenBank/DDBJ whole genome shotgun (WGS) entry which is preliminary data.</text>
</comment>